<evidence type="ECO:0000313" key="2">
    <source>
        <dbReference type="EnsemblMetazoa" id="LLOJ009402-PA"/>
    </source>
</evidence>
<dbReference type="EMBL" id="AJWK01032656">
    <property type="status" value="NOT_ANNOTATED_CDS"/>
    <property type="molecule type" value="Genomic_DNA"/>
</dbReference>
<keyword evidence="3" id="KW-1185">Reference proteome</keyword>
<dbReference type="Proteomes" id="UP000092461">
    <property type="component" value="Unassembled WGS sequence"/>
</dbReference>
<protein>
    <submittedName>
        <fullName evidence="2">Uncharacterized protein</fullName>
    </submittedName>
</protein>
<reference evidence="2" key="1">
    <citation type="submission" date="2020-05" db="UniProtKB">
        <authorList>
            <consortium name="EnsemblMetazoa"/>
        </authorList>
    </citation>
    <scope>IDENTIFICATION</scope>
    <source>
        <strain evidence="2">Jacobina</strain>
    </source>
</reference>
<dbReference type="EMBL" id="AJWK01032657">
    <property type="status" value="NOT_ANNOTATED_CDS"/>
    <property type="molecule type" value="Genomic_DNA"/>
</dbReference>
<organism evidence="2 3">
    <name type="scientific">Lutzomyia longipalpis</name>
    <name type="common">Sand fly</name>
    <dbReference type="NCBI Taxonomy" id="7200"/>
    <lineage>
        <taxon>Eukaryota</taxon>
        <taxon>Metazoa</taxon>
        <taxon>Ecdysozoa</taxon>
        <taxon>Arthropoda</taxon>
        <taxon>Hexapoda</taxon>
        <taxon>Insecta</taxon>
        <taxon>Pterygota</taxon>
        <taxon>Neoptera</taxon>
        <taxon>Endopterygota</taxon>
        <taxon>Diptera</taxon>
        <taxon>Nematocera</taxon>
        <taxon>Psychodoidea</taxon>
        <taxon>Psychodidae</taxon>
        <taxon>Lutzomyia</taxon>
        <taxon>Lutzomyia</taxon>
    </lineage>
</organism>
<evidence type="ECO:0000256" key="1">
    <source>
        <dbReference type="SAM" id="MobiDB-lite"/>
    </source>
</evidence>
<dbReference type="VEuPathDB" id="VectorBase:LLONM1_003822"/>
<name>A0A1B0CWL8_LUTLO</name>
<sequence length="161" mass="18364">MRAAEETIIPTVVYITRPREKCPKIPRKVDHTEASSREKLSRNLTTSKQREESIGLSGNVEQIHSYEIPMNRSVRLTLVLLWGLWVATSTTMEIPEEESPGGGGDVKRSWNNLQASWGKRWPDELDEIDDGRFEGIADGRDVGQKRTWKAINGAWGKRKYQ</sequence>
<feature type="compositionally biased region" description="Basic and acidic residues" evidence="1">
    <location>
        <begin position="24"/>
        <end position="41"/>
    </location>
</feature>
<dbReference type="VEuPathDB" id="VectorBase:LLOJ009402"/>
<dbReference type="AlphaFoldDB" id="A0A1B0CWL8"/>
<accession>A0A1B0CWL8</accession>
<dbReference type="EnsemblMetazoa" id="LLOJ009402-RA">
    <property type="protein sequence ID" value="LLOJ009402-PA"/>
    <property type="gene ID" value="LLOJ009402"/>
</dbReference>
<feature type="region of interest" description="Disordered" evidence="1">
    <location>
        <begin position="24"/>
        <end position="53"/>
    </location>
</feature>
<dbReference type="EMBL" id="AJWK01032658">
    <property type="status" value="NOT_ANNOTATED_CDS"/>
    <property type="molecule type" value="Genomic_DNA"/>
</dbReference>
<evidence type="ECO:0000313" key="3">
    <source>
        <dbReference type="Proteomes" id="UP000092461"/>
    </source>
</evidence>
<proteinExistence type="predicted"/>